<name>A0A9K3DD10_9EUKA</name>
<dbReference type="Proteomes" id="UP000265618">
    <property type="component" value="Unassembled WGS sequence"/>
</dbReference>
<evidence type="ECO:0000313" key="1">
    <source>
        <dbReference type="EMBL" id="GIQ92526.1"/>
    </source>
</evidence>
<organism evidence="1 2">
    <name type="scientific">Kipferlia bialata</name>
    <dbReference type="NCBI Taxonomy" id="797122"/>
    <lineage>
        <taxon>Eukaryota</taxon>
        <taxon>Metamonada</taxon>
        <taxon>Carpediemonas-like organisms</taxon>
        <taxon>Kipferlia</taxon>
    </lineage>
</organism>
<dbReference type="EMBL" id="BDIP01009911">
    <property type="protein sequence ID" value="GIQ92526.1"/>
    <property type="molecule type" value="Genomic_DNA"/>
</dbReference>
<reference evidence="1 2" key="1">
    <citation type="journal article" date="2018" name="PLoS ONE">
        <title>The draft genome of Kipferlia bialata reveals reductive genome evolution in fornicate parasites.</title>
        <authorList>
            <person name="Tanifuji G."/>
            <person name="Takabayashi S."/>
            <person name="Kume K."/>
            <person name="Takagi M."/>
            <person name="Nakayama T."/>
            <person name="Kamikawa R."/>
            <person name="Inagaki Y."/>
            <person name="Hashimoto T."/>
        </authorList>
    </citation>
    <scope>NUCLEOTIDE SEQUENCE [LARGE SCALE GENOMIC DNA]</scope>
    <source>
        <strain evidence="1">NY0173</strain>
    </source>
</reference>
<dbReference type="AlphaFoldDB" id="A0A9K3DD10"/>
<protein>
    <submittedName>
        <fullName evidence="1">Uncharacterized protein</fullName>
    </submittedName>
</protein>
<feature type="non-terminal residue" evidence="1">
    <location>
        <position position="1"/>
    </location>
</feature>
<proteinExistence type="predicted"/>
<sequence length="37" mass="4279">VDILHEHPKGLLIGHDKLLFYNDDAEWFDEEVKLSAA</sequence>
<accession>A0A9K3DD10</accession>
<keyword evidence="2" id="KW-1185">Reference proteome</keyword>
<gene>
    <name evidence="1" type="ORF">KIPB_016350</name>
</gene>
<comment type="caution">
    <text evidence="1">The sequence shown here is derived from an EMBL/GenBank/DDBJ whole genome shotgun (WGS) entry which is preliminary data.</text>
</comment>
<evidence type="ECO:0000313" key="2">
    <source>
        <dbReference type="Proteomes" id="UP000265618"/>
    </source>
</evidence>